<dbReference type="InterPro" id="IPR012337">
    <property type="entry name" value="RNaseH-like_sf"/>
</dbReference>
<evidence type="ECO:0000313" key="1">
    <source>
        <dbReference type="EMBL" id="QHT78900.1"/>
    </source>
</evidence>
<dbReference type="GO" id="GO:0003676">
    <property type="term" value="F:nucleic acid binding"/>
    <property type="evidence" value="ECO:0007669"/>
    <property type="project" value="InterPro"/>
</dbReference>
<accession>A0A6C0HEU7</accession>
<sequence length="257" mass="28947">MARVLAFDIGIKNLAWCCFDTTTKKIIGWDNYNLMSDSSNLETIKAKTCLHCKSKGVYDNSGTKLCSRHCPPTKPALRDLSGNILKKIPSITILRKLTTKKFAKKEDYVKELSNTYSIPIVEEKVSKAPDVGLIAIHTSLQKLVRQQEPLWKTCTTIFLENQPAFKNPTMKSVQILLFATLRDLIENPPPLKLVHAGKKVKVDEKGDAGYKDRKSASEARVVKFLQENKQDTTWTKKWSEAKKKSDLADALCMCLDA</sequence>
<name>A0A6C0HEU7_9ZZZZ</name>
<evidence type="ECO:0008006" key="2">
    <source>
        <dbReference type="Google" id="ProtNLM"/>
    </source>
</evidence>
<dbReference type="InterPro" id="IPR036397">
    <property type="entry name" value="RNaseH_sf"/>
</dbReference>
<dbReference type="AlphaFoldDB" id="A0A6C0HEU7"/>
<dbReference type="SUPFAM" id="SSF53098">
    <property type="entry name" value="Ribonuclease H-like"/>
    <property type="match status" value="1"/>
</dbReference>
<protein>
    <recommendedName>
        <fullName evidence="2">Mitochondrial resolvase Ydc2 catalytic domain-containing protein</fullName>
    </recommendedName>
</protein>
<proteinExistence type="predicted"/>
<reference evidence="1" key="1">
    <citation type="journal article" date="2020" name="Nature">
        <title>Giant virus diversity and host interactions through global metagenomics.</title>
        <authorList>
            <person name="Schulz F."/>
            <person name="Roux S."/>
            <person name="Paez-Espino D."/>
            <person name="Jungbluth S."/>
            <person name="Walsh D.A."/>
            <person name="Denef V.J."/>
            <person name="McMahon K.D."/>
            <person name="Konstantinidis K.T."/>
            <person name="Eloe-Fadrosh E.A."/>
            <person name="Kyrpides N.C."/>
            <person name="Woyke T."/>
        </authorList>
    </citation>
    <scope>NUCLEOTIDE SEQUENCE</scope>
    <source>
        <strain evidence="1">GVMAG-M-3300023179-97</strain>
    </source>
</reference>
<dbReference type="Gene3D" id="3.30.420.10">
    <property type="entry name" value="Ribonuclease H-like superfamily/Ribonuclease H"/>
    <property type="match status" value="1"/>
</dbReference>
<dbReference type="EMBL" id="MN739942">
    <property type="protein sequence ID" value="QHT78900.1"/>
    <property type="molecule type" value="Genomic_DNA"/>
</dbReference>
<organism evidence="1">
    <name type="scientific">viral metagenome</name>
    <dbReference type="NCBI Taxonomy" id="1070528"/>
    <lineage>
        <taxon>unclassified sequences</taxon>
        <taxon>metagenomes</taxon>
        <taxon>organismal metagenomes</taxon>
    </lineage>
</organism>